<comment type="function">
    <text evidence="1">Thiol-specific peroxidase that catalyzes the reduction of hydrogen peroxide and organic hydroperoxides to water and alcohols, respectively. Plays a role in cell protection against oxidative stress by detoxifying peroxides and as sensor of hydrogen peroxide-mediated signaling events.</text>
</comment>
<evidence type="ECO:0000256" key="5">
    <source>
        <dbReference type="ARBA" id="ARBA00022862"/>
    </source>
</evidence>
<evidence type="ECO:0000256" key="1">
    <source>
        <dbReference type="ARBA" id="ARBA00003330"/>
    </source>
</evidence>
<sequence>MSDTARLAPGDPAPAFSLPDAEGRTVSLSDYAGAPVIVYFYPKASTPGCTTQACDFRDNLAALQSHGYRVVGVSPDAGKALATFAEKQELPFPLLSDADHAVAEAYGAWGEKKNYGKVYEGLIRSTFVLDAEGRVEQAQYNVRAKGHVAKLRRDLGLEAPAAEG</sequence>
<dbReference type="NCBIfam" id="NF006960">
    <property type="entry name" value="PRK09437.1"/>
    <property type="match status" value="1"/>
</dbReference>
<feature type="domain" description="Thioredoxin" evidence="14">
    <location>
        <begin position="7"/>
        <end position="160"/>
    </location>
</feature>
<keyword evidence="7" id="KW-1015">Disulfide bond</keyword>
<evidence type="ECO:0000256" key="9">
    <source>
        <dbReference type="ARBA" id="ARBA00032824"/>
    </source>
</evidence>
<comment type="subunit">
    <text evidence="2">Monomer.</text>
</comment>
<keyword evidence="4 15" id="KW-0575">Peroxidase</keyword>
<evidence type="ECO:0000256" key="4">
    <source>
        <dbReference type="ARBA" id="ARBA00022559"/>
    </source>
</evidence>
<evidence type="ECO:0000256" key="12">
    <source>
        <dbReference type="ARBA" id="ARBA00049091"/>
    </source>
</evidence>
<feature type="active site" description="Cysteine sulfenic acid (-SOH) intermediate; for peroxidase activity" evidence="13">
    <location>
        <position position="49"/>
    </location>
</feature>
<dbReference type="AlphaFoldDB" id="A0A9X2KHV1"/>
<dbReference type="InterPro" id="IPR050924">
    <property type="entry name" value="Peroxiredoxin_BCP/PrxQ"/>
</dbReference>
<keyword evidence="16" id="KW-1185">Reference proteome</keyword>
<dbReference type="InterPro" id="IPR013766">
    <property type="entry name" value="Thioredoxin_domain"/>
</dbReference>
<dbReference type="CDD" id="cd03017">
    <property type="entry name" value="PRX_BCP"/>
    <property type="match status" value="1"/>
</dbReference>
<accession>A0A9X2KHV1</accession>
<dbReference type="Proteomes" id="UP001139502">
    <property type="component" value="Unassembled WGS sequence"/>
</dbReference>
<comment type="caution">
    <text evidence="15">The sequence shown here is derived from an EMBL/GenBank/DDBJ whole genome shotgun (WGS) entry which is preliminary data.</text>
</comment>
<keyword evidence="5" id="KW-0049">Antioxidant</keyword>
<evidence type="ECO:0000256" key="8">
    <source>
        <dbReference type="ARBA" id="ARBA00023284"/>
    </source>
</evidence>
<gene>
    <name evidence="15" type="primary">bcp</name>
    <name evidence="15" type="ORF">NBM05_09485</name>
</gene>
<dbReference type="InterPro" id="IPR024706">
    <property type="entry name" value="Peroxiredoxin_AhpC-typ"/>
</dbReference>
<evidence type="ECO:0000256" key="7">
    <source>
        <dbReference type="ARBA" id="ARBA00023157"/>
    </source>
</evidence>
<evidence type="ECO:0000313" key="16">
    <source>
        <dbReference type="Proteomes" id="UP001139502"/>
    </source>
</evidence>
<comment type="similarity">
    <text evidence="10">Belongs to the peroxiredoxin family. BCP/PrxQ subfamily.</text>
</comment>
<dbReference type="FunFam" id="3.40.30.10:FF:000007">
    <property type="entry name" value="Thioredoxin-dependent thiol peroxidase"/>
    <property type="match status" value="1"/>
</dbReference>
<evidence type="ECO:0000256" key="6">
    <source>
        <dbReference type="ARBA" id="ARBA00023002"/>
    </source>
</evidence>
<dbReference type="PANTHER" id="PTHR42801:SF4">
    <property type="entry name" value="AHPC_TSA FAMILY PROTEIN"/>
    <property type="match status" value="1"/>
</dbReference>
<protein>
    <recommendedName>
        <fullName evidence="3">thioredoxin-dependent peroxiredoxin</fullName>
        <ecNumber evidence="3">1.11.1.24</ecNumber>
    </recommendedName>
    <alternativeName>
        <fullName evidence="11">Bacterioferritin comigratory protein</fullName>
    </alternativeName>
    <alternativeName>
        <fullName evidence="9">Thioredoxin peroxidase</fullName>
    </alternativeName>
</protein>
<name>A0A9X2KHV1_9MICC</name>
<organism evidence="15 16">
    <name type="scientific">Rothia santali</name>
    <dbReference type="NCBI Taxonomy" id="2949643"/>
    <lineage>
        <taxon>Bacteria</taxon>
        <taxon>Bacillati</taxon>
        <taxon>Actinomycetota</taxon>
        <taxon>Actinomycetes</taxon>
        <taxon>Micrococcales</taxon>
        <taxon>Micrococcaceae</taxon>
        <taxon>Rothia</taxon>
    </lineage>
</organism>
<dbReference type="Pfam" id="PF00578">
    <property type="entry name" value="AhpC-TSA"/>
    <property type="match status" value="1"/>
</dbReference>
<dbReference type="GO" id="GO:0034599">
    <property type="term" value="P:cellular response to oxidative stress"/>
    <property type="evidence" value="ECO:0007669"/>
    <property type="project" value="TreeGrafter"/>
</dbReference>
<evidence type="ECO:0000256" key="2">
    <source>
        <dbReference type="ARBA" id="ARBA00011245"/>
    </source>
</evidence>
<evidence type="ECO:0000313" key="15">
    <source>
        <dbReference type="EMBL" id="MCP3426232.1"/>
    </source>
</evidence>
<dbReference type="InterPro" id="IPR036249">
    <property type="entry name" value="Thioredoxin-like_sf"/>
</dbReference>
<keyword evidence="8" id="KW-0676">Redox-active center</keyword>
<evidence type="ECO:0000256" key="11">
    <source>
        <dbReference type="ARBA" id="ARBA00041373"/>
    </source>
</evidence>
<dbReference type="EC" id="1.11.1.24" evidence="3"/>
<dbReference type="GO" id="GO:0045454">
    <property type="term" value="P:cell redox homeostasis"/>
    <property type="evidence" value="ECO:0007669"/>
    <property type="project" value="TreeGrafter"/>
</dbReference>
<comment type="catalytic activity">
    <reaction evidence="12">
        <text>a hydroperoxide + [thioredoxin]-dithiol = an alcohol + [thioredoxin]-disulfide + H2O</text>
        <dbReference type="Rhea" id="RHEA:62620"/>
        <dbReference type="Rhea" id="RHEA-COMP:10698"/>
        <dbReference type="Rhea" id="RHEA-COMP:10700"/>
        <dbReference type="ChEBI" id="CHEBI:15377"/>
        <dbReference type="ChEBI" id="CHEBI:29950"/>
        <dbReference type="ChEBI" id="CHEBI:30879"/>
        <dbReference type="ChEBI" id="CHEBI:35924"/>
        <dbReference type="ChEBI" id="CHEBI:50058"/>
        <dbReference type="EC" id="1.11.1.24"/>
    </reaction>
</comment>
<proteinExistence type="inferred from homology"/>
<dbReference type="EMBL" id="JANAFB010000021">
    <property type="protein sequence ID" value="MCP3426232.1"/>
    <property type="molecule type" value="Genomic_DNA"/>
</dbReference>
<dbReference type="RefSeq" id="WP_254166791.1">
    <property type="nucleotide sequence ID" value="NZ_JANAFB010000021.1"/>
</dbReference>
<evidence type="ECO:0000256" key="10">
    <source>
        <dbReference type="ARBA" id="ARBA00038489"/>
    </source>
</evidence>
<dbReference type="GO" id="GO:0005737">
    <property type="term" value="C:cytoplasm"/>
    <property type="evidence" value="ECO:0007669"/>
    <property type="project" value="TreeGrafter"/>
</dbReference>
<evidence type="ECO:0000256" key="3">
    <source>
        <dbReference type="ARBA" id="ARBA00013017"/>
    </source>
</evidence>
<evidence type="ECO:0000256" key="13">
    <source>
        <dbReference type="PIRSR" id="PIRSR000239-1"/>
    </source>
</evidence>
<evidence type="ECO:0000259" key="14">
    <source>
        <dbReference type="PROSITE" id="PS51352"/>
    </source>
</evidence>
<reference evidence="15" key="1">
    <citation type="submission" date="2022-06" db="EMBL/GenBank/DDBJ databases">
        <title>Rothia sp. isolated from sandalwood seedling.</title>
        <authorList>
            <person name="Tuikhar N."/>
            <person name="Kirdat K."/>
            <person name="Thorat V."/>
            <person name="Swetha P."/>
            <person name="Padma S."/>
            <person name="Sundararaj R."/>
            <person name="Yadav A."/>
        </authorList>
    </citation>
    <scope>NUCLEOTIDE SEQUENCE</scope>
    <source>
        <strain evidence="15">AR01</strain>
    </source>
</reference>
<dbReference type="InterPro" id="IPR000866">
    <property type="entry name" value="AhpC/TSA"/>
</dbReference>
<dbReference type="PIRSF" id="PIRSF000239">
    <property type="entry name" value="AHPC"/>
    <property type="match status" value="1"/>
</dbReference>
<dbReference type="GO" id="GO:0008379">
    <property type="term" value="F:thioredoxin peroxidase activity"/>
    <property type="evidence" value="ECO:0007669"/>
    <property type="project" value="TreeGrafter"/>
</dbReference>
<dbReference type="SUPFAM" id="SSF52833">
    <property type="entry name" value="Thioredoxin-like"/>
    <property type="match status" value="1"/>
</dbReference>
<dbReference type="PANTHER" id="PTHR42801">
    <property type="entry name" value="THIOREDOXIN-DEPENDENT PEROXIDE REDUCTASE"/>
    <property type="match status" value="1"/>
</dbReference>
<dbReference type="PROSITE" id="PS51352">
    <property type="entry name" value="THIOREDOXIN_2"/>
    <property type="match status" value="1"/>
</dbReference>
<dbReference type="Gene3D" id="3.40.30.10">
    <property type="entry name" value="Glutaredoxin"/>
    <property type="match status" value="1"/>
</dbReference>
<keyword evidence="6 15" id="KW-0560">Oxidoreductase</keyword>